<dbReference type="CDD" id="cd00096">
    <property type="entry name" value="Ig"/>
    <property type="match status" value="1"/>
</dbReference>
<accession>A0AA38I6Y7</accession>
<dbReference type="InterPro" id="IPR036179">
    <property type="entry name" value="Ig-like_dom_sf"/>
</dbReference>
<dbReference type="SMART" id="SM00409">
    <property type="entry name" value="IG"/>
    <property type="match status" value="1"/>
</dbReference>
<keyword evidence="7" id="KW-0325">Glycoprotein</keyword>
<keyword evidence="4 8" id="KW-0732">Signal</keyword>
<feature type="signal peptide" evidence="8">
    <location>
        <begin position="1"/>
        <end position="21"/>
    </location>
</feature>
<evidence type="ECO:0000313" key="11">
    <source>
        <dbReference type="Proteomes" id="UP001168821"/>
    </source>
</evidence>
<evidence type="ECO:0000256" key="6">
    <source>
        <dbReference type="ARBA" id="ARBA00023136"/>
    </source>
</evidence>
<dbReference type="SUPFAM" id="SSF48726">
    <property type="entry name" value="Immunoglobulin"/>
    <property type="match status" value="1"/>
</dbReference>
<organism evidence="10 11">
    <name type="scientific">Zophobas morio</name>
    <dbReference type="NCBI Taxonomy" id="2755281"/>
    <lineage>
        <taxon>Eukaryota</taxon>
        <taxon>Metazoa</taxon>
        <taxon>Ecdysozoa</taxon>
        <taxon>Arthropoda</taxon>
        <taxon>Hexapoda</taxon>
        <taxon>Insecta</taxon>
        <taxon>Pterygota</taxon>
        <taxon>Neoptera</taxon>
        <taxon>Endopterygota</taxon>
        <taxon>Coleoptera</taxon>
        <taxon>Polyphaga</taxon>
        <taxon>Cucujiformia</taxon>
        <taxon>Tenebrionidae</taxon>
        <taxon>Zophobas</taxon>
    </lineage>
</organism>
<evidence type="ECO:0000256" key="8">
    <source>
        <dbReference type="SAM" id="SignalP"/>
    </source>
</evidence>
<evidence type="ECO:0000313" key="10">
    <source>
        <dbReference type="EMBL" id="KAJ3650230.1"/>
    </source>
</evidence>
<dbReference type="InterPro" id="IPR007110">
    <property type="entry name" value="Ig-like_dom"/>
</dbReference>
<feature type="chain" id="PRO_5041469914" description="Ig-like domain-containing protein" evidence="8">
    <location>
        <begin position="22"/>
        <end position="427"/>
    </location>
</feature>
<protein>
    <recommendedName>
        <fullName evidence="9">Ig-like domain-containing protein</fullName>
    </recommendedName>
</protein>
<evidence type="ECO:0000256" key="1">
    <source>
        <dbReference type="ARBA" id="ARBA00004479"/>
    </source>
</evidence>
<dbReference type="InterPro" id="IPR013783">
    <property type="entry name" value="Ig-like_fold"/>
</dbReference>
<comment type="subcellular location">
    <subcellularLocation>
        <location evidence="1">Membrane</location>
        <topology evidence="1">Single-pass type I membrane protein</topology>
    </subcellularLocation>
</comment>
<keyword evidence="6" id="KW-0472">Membrane</keyword>
<dbReference type="InterPro" id="IPR003599">
    <property type="entry name" value="Ig_sub"/>
</dbReference>
<dbReference type="AlphaFoldDB" id="A0AA38I6Y7"/>
<feature type="domain" description="Ig-like" evidence="9">
    <location>
        <begin position="354"/>
        <end position="427"/>
    </location>
</feature>
<evidence type="ECO:0000256" key="4">
    <source>
        <dbReference type="ARBA" id="ARBA00022729"/>
    </source>
</evidence>
<evidence type="ECO:0000256" key="7">
    <source>
        <dbReference type="ARBA" id="ARBA00023180"/>
    </source>
</evidence>
<evidence type="ECO:0000256" key="3">
    <source>
        <dbReference type="ARBA" id="ARBA00022692"/>
    </source>
</evidence>
<dbReference type="GO" id="GO:0016020">
    <property type="term" value="C:membrane"/>
    <property type="evidence" value="ECO:0007669"/>
    <property type="project" value="UniProtKB-SubCell"/>
</dbReference>
<keyword evidence="5" id="KW-1133">Transmembrane helix</keyword>
<dbReference type="InterPro" id="IPR039311">
    <property type="entry name" value="FAM187A/B"/>
</dbReference>
<reference evidence="10" key="1">
    <citation type="journal article" date="2023" name="G3 (Bethesda)">
        <title>Whole genome assemblies of Zophobas morio and Tenebrio molitor.</title>
        <authorList>
            <person name="Kaur S."/>
            <person name="Stinson S.A."/>
            <person name="diCenzo G.C."/>
        </authorList>
    </citation>
    <scope>NUCLEOTIDE SEQUENCE</scope>
    <source>
        <strain evidence="10">QUZm001</strain>
    </source>
</reference>
<dbReference type="EMBL" id="JALNTZ010000006">
    <property type="protein sequence ID" value="KAJ3650230.1"/>
    <property type="molecule type" value="Genomic_DNA"/>
</dbReference>
<gene>
    <name evidence="10" type="ORF">Zmor_021929</name>
</gene>
<name>A0AA38I6Y7_9CUCU</name>
<dbReference type="PROSITE" id="PS50835">
    <property type="entry name" value="IG_LIKE"/>
    <property type="match status" value="2"/>
</dbReference>
<keyword evidence="3" id="KW-0812">Transmembrane</keyword>
<dbReference type="Proteomes" id="UP001168821">
    <property type="component" value="Unassembled WGS sequence"/>
</dbReference>
<proteinExistence type="inferred from homology"/>
<evidence type="ECO:0000259" key="9">
    <source>
        <dbReference type="PROSITE" id="PS50835"/>
    </source>
</evidence>
<feature type="domain" description="Ig-like" evidence="9">
    <location>
        <begin position="89"/>
        <end position="172"/>
    </location>
</feature>
<evidence type="ECO:0000256" key="2">
    <source>
        <dbReference type="ARBA" id="ARBA00008727"/>
    </source>
</evidence>
<keyword evidence="11" id="KW-1185">Reference proteome</keyword>
<dbReference type="Gene3D" id="2.60.40.10">
    <property type="entry name" value="Immunoglobulins"/>
    <property type="match status" value="1"/>
</dbReference>
<sequence length="427" mass="48514">MKVKCLVKILIFTLLVSPANPIFSNALKKLKQKSKEAYKKKFGKDKTWHFLGHDLTEFPGTNENYRQINKEKWDEYYACLMAQNTNLGRTMSITPESLQIFESTSVRLDCKLCLSPEESTRIDLVKWYWASLGDKKLRPVDYTETVLLSQSSGSLQLYNVQKQQSGQYVCRIAKVAAPPYFLTVVESSDEDLEEVHALEAPSGPYPRKPYVIPGFNLIVDTEWTPWTSCTKCNQIGRRYRIGYCVVKYQENTTTINTDNATNTTETITIPQKDYELLQIFKFGISCQSHLLPHSVKLINAVATSKNQVMSGYCKTSCPENKVFEVRDKNGNVIERANNSAGIYSVLQGIPSIQPSVTRFLQYEEKGKHVVLSCPGNLNSDVPVEWQIGSRKLIPELLVSESQGRMYISITDKVHIKDAKISDTNIYR</sequence>
<evidence type="ECO:0000256" key="5">
    <source>
        <dbReference type="ARBA" id="ARBA00022989"/>
    </source>
</evidence>
<dbReference type="PANTHER" id="PTHR32178:SF6">
    <property type="entry name" value="IG-LIKE DOMAIN-CONTAINING PROTEIN"/>
    <property type="match status" value="1"/>
</dbReference>
<comment type="similarity">
    <text evidence="2">Belongs to the FAM187 family.</text>
</comment>
<comment type="caution">
    <text evidence="10">The sequence shown here is derived from an EMBL/GenBank/DDBJ whole genome shotgun (WGS) entry which is preliminary data.</text>
</comment>
<dbReference type="PANTHER" id="PTHR32178">
    <property type="entry name" value="FAM187"/>
    <property type="match status" value="1"/>
</dbReference>